<evidence type="ECO:0000256" key="3">
    <source>
        <dbReference type="ARBA" id="ARBA00022676"/>
    </source>
</evidence>
<reference evidence="9 10" key="1">
    <citation type="submission" date="2010-01" db="EMBL/GenBank/DDBJ databases">
        <authorList>
            <person name="Weinstock G."/>
            <person name="Sodergren E."/>
            <person name="Clifton S."/>
            <person name="Fulton L."/>
            <person name="Fulton B."/>
            <person name="Courtney L."/>
            <person name="Fronick C."/>
            <person name="Harrison M."/>
            <person name="Strong C."/>
            <person name="Farmer C."/>
            <person name="Delahaunty K."/>
            <person name="Markovic C."/>
            <person name="Hall O."/>
            <person name="Minx P."/>
            <person name="Tomlinson C."/>
            <person name="Mitreva M."/>
            <person name="Nelson J."/>
            <person name="Hou S."/>
            <person name="Wollam A."/>
            <person name="Pepin K.H."/>
            <person name="Johnson M."/>
            <person name="Bhonagiri V."/>
            <person name="Nash W.E."/>
            <person name="Warren W."/>
            <person name="Chinwalla A."/>
            <person name="Mardis E.R."/>
            <person name="Wilson R.K."/>
        </authorList>
    </citation>
    <scope>NUCLEOTIDE SEQUENCE [LARGE SCALE GENOMIC DNA]</scope>
    <source>
        <strain evidence="9 10">DSM 2374</strain>
    </source>
</reference>
<keyword evidence="5 8" id="KW-0812">Transmembrane</keyword>
<dbReference type="EMBL" id="ABYV02000006">
    <property type="protein sequence ID" value="EFC92940.1"/>
    <property type="molecule type" value="Genomic_DNA"/>
</dbReference>
<dbReference type="PANTHER" id="PTHR33908:SF11">
    <property type="entry name" value="MEMBRANE PROTEIN"/>
    <property type="match status" value="1"/>
</dbReference>
<evidence type="ECO:0000256" key="6">
    <source>
        <dbReference type="ARBA" id="ARBA00022989"/>
    </source>
</evidence>
<dbReference type="AlphaFoldDB" id="D2ZNU3"/>
<organism evidence="9 10">
    <name type="scientific">Methanobrevibacter smithii DSM 2374</name>
    <dbReference type="NCBI Taxonomy" id="521002"/>
    <lineage>
        <taxon>Archaea</taxon>
        <taxon>Methanobacteriati</taxon>
        <taxon>Methanobacteriota</taxon>
        <taxon>Methanomada group</taxon>
        <taxon>Methanobacteria</taxon>
        <taxon>Methanobacteriales</taxon>
        <taxon>Methanobacteriaceae</taxon>
        <taxon>Methanobrevibacter</taxon>
    </lineage>
</organism>
<keyword evidence="7 8" id="KW-0472">Membrane</keyword>
<feature type="transmembrane region" description="Helical" evidence="8">
    <location>
        <begin position="20"/>
        <end position="40"/>
    </location>
</feature>
<feature type="transmembrane region" description="Helical" evidence="8">
    <location>
        <begin position="121"/>
        <end position="140"/>
    </location>
</feature>
<feature type="transmembrane region" description="Helical" evidence="8">
    <location>
        <begin position="146"/>
        <end position="164"/>
    </location>
</feature>
<keyword evidence="2" id="KW-1003">Cell membrane</keyword>
<dbReference type="PATRIC" id="fig|521002.11.peg.488"/>
<keyword evidence="4" id="KW-0808">Transferase</keyword>
<dbReference type="GO" id="GO:0016763">
    <property type="term" value="F:pentosyltransferase activity"/>
    <property type="evidence" value="ECO:0007669"/>
    <property type="project" value="TreeGrafter"/>
</dbReference>
<protein>
    <submittedName>
        <fullName evidence="9">Uncharacterized protein</fullName>
    </submittedName>
</protein>
<comment type="subcellular location">
    <subcellularLocation>
        <location evidence="1">Cell membrane</location>
        <topology evidence="1">Multi-pass membrane protein</topology>
    </subcellularLocation>
</comment>
<evidence type="ECO:0000256" key="2">
    <source>
        <dbReference type="ARBA" id="ARBA00022475"/>
    </source>
</evidence>
<keyword evidence="3" id="KW-0328">Glycosyltransferase</keyword>
<evidence type="ECO:0000256" key="7">
    <source>
        <dbReference type="ARBA" id="ARBA00023136"/>
    </source>
</evidence>
<dbReference type="InterPro" id="IPR050297">
    <property type="entry name" value="LipidA_mod_glycosyltrf_83"/>
</dbReference>
<sequence length="501" mass="57135">MGKNFKLEIIMKNLNKEDKLGKILFIISIITLLYVSYIGFTKLGMWYDEIYSLGMVKSPFKDFINFAFLDVHPPLYYLIFKVFYKIGVFLGINPIIVGKFTSLLPFYLILVLAATKVRKNWGCLTAGLFAFCIVTMPQLMNFAVELRMYSWGLFFVTASFIYAYDILNKNSTWKSWGILTLLTIASAYTHYFSAVASFVIYLFLLADLIRNNKNELKKYFTSAIIAILSFTPWLIILKQQAASVSSSYWIAPITLNRILGYFWFVLSPDNQVINANQIASFSVLGLLLLIGVIVLLIKSDKKDTYGILIAVCVPIIGIILSLIIKPVFHPRYLIPVLGCLWLGVSILLGKNFSNKKIFIPIFVIILLVASVGCVNFTQTQINDQINDTNKIQSLEETFGSGNLIIYDAFVPYFEMNSYYLTDDHNFMLTVTEDKDFNTTANQISDVLADPGIQNEISHGSKVFFINYKHYDNEITLNHDTYNLKKLPIDLDKYTAYEVEIK</sequence>
<feature type="transmembrane region" description="Helical" evidence="8">
    <location>
        <begin position="248"/>
        <end position="266"/>
    </location>
</feature>
<feature type="transmembrane region" description="Helical" evidence="8">
    <location>
        <begin position="176"/>
        <end position="204"/>
    </location>
</feature>
<dbReference type="HOGENOM" id="CLU_042639_0_0_2"/>
<evidence type="ECO:0000256" key="5">
    <source>
        <dbReference type="ARBA" id="ARBA00022692"/>
    </source>
</evidence>
<evidence type="ECO:0000256" key="8">
    <source>
        <dbReference type="SAM" id="Phobius"/>
    </source>
</evidence>
<name>D2ZNU3_METSM</name>
<feature type="transmembrane region" description="Helical" evidence="8">
    <location>
        <begin position="357"/>
        <end position="377"/>
    </location>
</feature>
<evidence type="ECO:0000313" key="9">
    <source>
        <dbReference type="EMBL" id="EFC92940.1"/>
    </source>
</evidence>
<evidence type="ECO:0000256" key="4">
    <source>
        <dbReference type="ARBA" id="ARBA00022679"/>
    </source>
</evidence>
<dbReference type="RefSeq" id="WP_004032630.1">
    <property type="nucleotide sequence ID" value="NZ_GG704759.1"/>
</dbReference>
<dbReference type="Proteomes" id="UP000004028">
    <property type="component" value="Unassembled WGS sequence"/>
</dbReference>
<evidence type="ECO:0000256" key="1">
    <source>
        <dbReference type="ARBA" id="ARBA00004651"/>
    </source>
</evidence>
<dbReference type="GO" id="GO:0005886">
    <property type="term" value="C:plasma membrane"/>
    <property type="evidence" value="ECO:0007669"/>
    <property type="project" value="UniProtKB-SubCell"/>
</dbReference>
<feature type="transmembrane region" description="Helical" evidence="8">
    <location>
        <begin position="82"/>
        <end position="109"/>
    </location>
</feature>
<feature type="transmembrane region" description="Helical" evidence="8">
    <location>
        <begin position="219"/>
        <end position="236"/>
    </location>
</feature>
<feature type="transmembrane region" description="Helical" evidence="8">
    <location>
        <begin position="304"/>
        <end position="324"/>
    </location>
</feature>
<proteinExistence type="predicted"/>
<dbReference type="GO" id="GO:0008610">
    <property type="term" value="P:lipid biosynthetic process"/>
    <property type="evidence" value="ECO:0007669"/>
    <property type="project" value="UniProtKB-ARBA"/>
</dbReference>
<feature type="transmembrane region" description="Helical" evidence="8">
    <location>
        <begin position="330"/>
        <end position="348"/>
    </location>
</feature>
<accession>D2ZNU3</accession>
<feature type="transmembrane region" description="Helical" evidence="8">
    <location>
        <begin position="278"/>
        <end position="297"/>
    </location>
</feature>
<keyword evidence="6 8" id="KW-1133">Transmembrane helix</keyword>
<comment type="caution">
    <text evidence="9">The sequence shown here is derived from an EMBL/GenBank/DDBJ whole genome shotgun (WGS) entry which is preliminary data.</text>
</comment>
<gene>
    <name evidence="9" type="ORF">METSMIF1_02500</name>
</gene>
<dbReference type="PANTHER" id="PTHR33908">
    <property type="entry name" value="MANNOSYLTRANSFERASE YKCB-RELATED"/>
    <property type="match status" value="1"/>
</dbReference>
<evidence type="ECO:0000313" key="10">
    <source>
        <dbReference type="Proteomes" id="UP000004028"/>
    </source>
</evidence>